<evidence type="ECO:0000256" key="1">
    <source>
        <dbReference type="ARBA" id="ARBA00007223"/>
    </source>
</evidence>
<dbReference type="AlphaFoldDB" id="A0A2P6NW23"/>
<keyword evidence="2" id="KW-0396">Initiation factor</keyword>
<organism evidence="6 7">
    <name type="scientific">Planoprotostelium fungivorum</name>
    <dbReference type="NCBI Taxonomy" id="1890364"/>
    <lineage>
        <taxon>Eukaryota</taxon>
        <taxon>Amoebozoa</taxon>
        <taxon>Evosea</taxon>
        <taxon>Variosea</taxon>
        <taxon>Cavosteliida</taxon>
        <taxon>Cavosteliaceae</taxon>
        <taxon>Planoprotostelium</taxon>
    </lineage>
</organism>
<dbReference type="Gene3D" id="3.30.70.1130">
    <property type="entry name" value="EIF_2_alpha"/>
    <property type="match status" value="1"/>
</dbReference>
<dbReference type="Gene3D" id="1.10.150.190">
    <property type="entry name" value="Translation initiation factor 2, subunit 1, domain 2"/>
    <property type="match status" value="1"/>
</dbReference>
<sequence>MSESDEDTRVRFEESNSFAVQPENDTSDETVIQPFRFYENEFPEVNEIVMVKIQELNDFCAFVHLLEYNRPASIQFTEISNRRLRSTPSSLLKIGKQDVMQVLRVDEEKGYIDLTKKNVDAKEIAECTRKYNKSKSVHSTLSNVIMNLQKQEKTIEIEDLYSNLIWPIYRSEKYEHPLEAFDAALSDASVLDEFEIEDEVKKLLLKDISHHFNRKQVKVQATVEVTCFAYDGIDAIIPSLLAGRKVGEEKGSEVKITLISTPQYSLTTTARDAGAGIAILHASIQAITEEITKRKGNCKVAVEPSEAKV</sequence>
<dbReference type="SUPFAM" id="SSF110993">
    <property type="entry name" value="eIF-2-alpha, C-terminal domain"/>
    <property type="match status" value="1"/>
</dbReference>
<dbReference type="InterPro" id="IPR012340">
    <property type="entry name" value="NA-bd_OB-fold"/>
</dbReference>
<dbReference type="InterPro" id="IPR024054">
    <property type="entry name" value="TIF2_asu_middle_sf"/>
</dbReference>
<evidence type="ECO:0000313" key="7">
    <source>
        <dbReference type="Proteomes" id="UP000241769"/>
    </source>
</evidence>
<feature type="domain" description="S1 motif" evidence="5">
    <location>
        <begin position="46"/>
        <end position="117"/>
    </location>
</feature>
<dbReference type="GO" id="GO:0043022">
    <property type="term" value="F:ribosome binding"/>
    <property type="evidence" value="ECO:0007669"/>
    <property type="project" value="TreeGrafter"/>
</dbReference>
<feature type="region of interest" description="Disordered" evidence="4">
    <location>
        <begin position="1"/>
        <end position="26"/>
    </location>
</feature>
<evidence type="ECO:0000256" key="4">
    <source>
        <dbReference type="SAM" id="MobiDB-lite"/>
    </source>
</evidence>
<dbReference type="EMBL" id="MDYQ01000013">
    <property type="protein sequence ID" value="PRP88164.1"/>
    <property type="molecule type" value="Genomic_DNA"/>
</dbReference>
<dbReference type="OrthoDB" id="1685042at2759"/>
<comment type="caution">
    <text evidence="6">The sequence shown here is derived from an EMBL/GenBank/DDBJ whole genome shotgun (WGS) entry which is preliminary data.</text>
</comment>
<evidence type="ECO:0000256" key="2">
    <source>
        <dbReference type="ARBA" id="ARBA00022540"/>
    </source>
</evidence>
<keyword evidence="7" id="KW-1185">Reference proteome</keyword>
<dbReference type="Pfam" id="PF07541">
    <property type="entry name" value="EIF_2_alpha"/>
    <property type="match status" value="1"/>
</dbReference>
<name>A0A2P6NW23_9EUKA</name>
<dbReference type="Pfam" id="PF00575">
    <property type="entry name" value="S1"/>
    <property type="match status" value="1"/>
</dbReference>
<comment type="similarity">
    <text evidence="1">Belongs to the eIF-2-alpha family.</text>
</comment>
<dbReference type="GO" id="GO:0033290">
    <property type="term" value="C:eukaryotic 48S preinitiation complex"/>
    <property type="evidence" value="ECO:0007669"/>
    <property type="project" value="TreeGrafter"/>
</dbReference>
<dbReference type="SMART" id="SM00316">
    <property type="entry name" value="S1"/>
    <property type="match status" value="1"/>
</dbReference>
<accession>A0A2P6NW23</accession>
<dbReference type="STRING" id="1890364.A0A2P6NW23"/>
<dbReference type="PANTHER" id="PTHR10602:SF0">
    <property type="entry name" value="EUKARYOTIC TRANSLATION INITIATION FACTOR 2 SUBUNIT 1"/>
    <property type="match status" value="1"/>
</dbReference>
<dbReference type="SUPFAM" id="SSF50249">
    <property type="entry name" value="Nucleic acid-binding proteins"/>
    <property type="match status" value="1"/>
</dbReference>
<gene>
    <name evidence="6" type="ORF">PROFUN_03987</name>
</gene>
<dbReference type="SUPFAM" id="SSF116742">
    <property type="entry name" value="eIF2alpha middle domain-like"/>
    <property type="match status" value="1"/>
</dbReference>
<dbReference type="GO" id="GO:0003743">
    <property type="term" value="F:translation initiation factor activity"/>
    <property type="evidence" value="ECO:0007669"/>
    <property type="project" value="UniProtKB-KW"/>
</dbReference>
<dbReference type="FunFam" id="2.40.50.140:FF:000015">
    <property type="entry name" value="Eukaryotic translation initiation factor 2 subunit alpha"/>
    <property type="match status" value="1"/>
</dbReference>
<dbReference type="PANTHER" id="PTHR10602">
    <property type="entry name" value="EUKARYOTIC TRANSLATION INITIATION FACTOR 2 SUBUNIT 1"/>
    <property type="match status" value="1"/>
</dbReference>
<dbReference type="Proteomes" id="UP000241769">
    <property type="component" value="Unassembled WGS sequence"/>
</dbReference>
<dbReference type="Gene3D" id="2.40.50.140">
    <property type="entry name" value="Nucleic acid-binding proteins"/>
    <property type="match status" value="1"/>
</dbReference>
<proteinExistence type="inferred from homology"/>
<dbReference type="InParanoid" id="A0A2P6NW23"/>
<dbReference type="PROSITE" id="PS50126">
    <property type="entry name" value="S1"/>
    <property type="match status" value="1"/>
</dbReference>
<evidence type="ECO:0000256" key="3">
    <source>
        <dbReference type="ARBA" id="ARBA00022917"/>
    </source>
</evidence>
<dbReference type="InterPro" id="IPR011488">
    <property type="entry name" value="TIF_2_asu"/>
</dbReference>
<reference evidence="6 7" key="1">
    <citation type="journal article" date="2018" name="Genome Biol. Evol.">
        <title>Multiple Roots of Fruiting Body Formation in Amoebozoa.</title>
        <authorList>
            <person name="Hillmann F."/>
            <person name="Forbes G."/>
            <person name="Novohradska S."/>
            <person name="Ferling I."/>
            <person name="Riege K."/>
            <person name="Groth M."/>
            <person name="Westermann M."/>
            <person name="Marz M."/>
            <person name="Spaller T."/>
            <person name="Winckler T."/>
            <person name="Schaap P."/>
            <person name="Glockner G."/>
        </authorList>
    </citation>
    <scope>NUCLEOTIDE SEQUENCE [LARGE SCALE GENOMIC DNA]</scope>
    <source>
        <strain evidence="6 7">Jena</strain>
    </source>
</reference>
<dbReference type="InterPro" id="IPR003029">
    <property type="entry name" value="S1_domain"/>
</dbReference>
<dbReference type="CDD" id="cd04452">
    <property type="entry name" value="S1_IF2_alpha"/>
    <property type="match status" value="1"/>
</dbReference>
<evidence type="ECO:0000259" key="5">
    <source>
        <dbReference type="PROSITE" id="PS50126"/>
    </source>
</evidence>
<evidence type="ECO:0000313" key="6">
    <source>
        <dbReference type="EMBL" id="PRP88164.1"/>
    </source>
</evidence>
<keyword evidence="3" id="KW-0648">Protein biosynthesis</keyword>
<protein>
    <submittedName>
        <fullName evidence="6">Putative eIF-2-alpha</fullName>
    </submittedName>
</protein>
<dbReference type="InterPro" id="IPR044126">
    <property type="entry name" value="S1_IF2_alpha"/>
</dbReference>
<dbReference type="GO" id="GO:0005850">
    <property type="term" value="C:eukaryotic translation initiation factor 2 complex"/>
    <property type="evidence" value="ECO:0007669"/>
    <property type="project" value="TreeGrafter"/>
</dbReference>
<dbReference type="InterPro" id="IPR024055">
    <property type="entry name" value="TIF2_asu_C"/>
</dbReference>
<dbReference type="GO" id="GO:0003723">
    <property type="term" value="F:RNA binding"/>
    <property type="evidence" value="ECO:0007669"/>
    <property type="project" value="InterPro"/>
</dbReference>